<dbReference type="PANTHER" id="PTHR23209:SF4">
    <property type="entry name" value="A-KINASE ANCHOR PROTEIN 12"/>
    <property type="match status" value="1"/>
</dbReference>
<feature type="compositionally biased region" description="Basic and acidic residues" evidence="6">
    <location>
        <begin position="28"/>
        <end position="41"/>
    </location>
</feature>
<feature type="domain" description="A kinase-anchoring proteins AKAP-5 and AKAP-12 calmodulin (CaM)-binding" evidence="7">
    <location>
        <begin position="564"/>
        <end position="584"/>
    </location>
</feature>
<feature type="region of interest" description="Disordered" evidence="6">
    <location>
        <begin position="1361"/>
        <end position="1390"/>
    </location>
</feature>
<feature type="region of interest" description="Disordered" evidence="6">
    <location>
        <begin position="89"/>
        <end position="115"/>
    </location>
</feature>
<dbReference type="GO" id="GO:0010739">
    <property type="term" value="P:positive regulation of protein kinase A signaling"/>
    <property type="evidence" value="ECO:0007669"/>
    <property type="project" value="InterPro"/>
</dbReference>
<dbReference type="GO" id="GO:0090036">
    <property type="term" value="P:regulation of protein kinase C signaling"/>
    <property type="evidence" value="ECO:0007669"/>
    <property type="project" value="InterPro"/>
</dbReference>
<feature type="compositionally biased region" description="Basic and acidic residues" evidence="6">
    <location>
        <begin position="474"/>
        <end position="497"/>
    </location>
</feature>
<feature type="compositionally biased region" description="Basic and acidic residues" evidence="6">
    <location>
        <begin position="1584"/>
        <end position="1608"/>
    </location>
</feature>
<dbReference type="EMBL" id="VEVO01000003">
    <property type="protein sequence ID" value="KAF0044010.1"/>
    <property type="molecule type" value="Genomic_DNA"/>
</dbReference>
<keyword evidence="4" id="KW-0472">Membrane</keyword>
<evidence type="ECO:0000313" key="8">
    <source>
        <dbReference type="EMBL" id="KAF0044010.1"/>
    </source>
</evidence>
<keyword evidence="3" id="KW-0112">Calmodulin-binding</keyword>
<feature type="domain" description="A kinase-anchoring proteins AKAP-5 and AKAP-12 calmodulin (CaM)-binding" evidence="7">
    <location>
        <begin position="441"/>
        <end position="461"/>
    </location>
</feature>
<feature type="compositionally biased region" description="Polar residues" evidence="6">
    <location>
        <begin position="459"/>
        <end position="470"/>
    </location>
</feature>
<dbReference type="Proteomes" id="UP000438429">
    <property type="component" value="Unassembled WGS sequence"/>
</dbReference>
<feature type="region of interest" description="Disordered" evidence="6">
    <location>
        <begin position="1843"/>
        <end position="1872"/>
    </location>
</feature>
<proteinExistence type="predicted"/>
<feature type="region of interest" description="Disordered" evidence="6">
    <location>
        <begin position="1510"/>
        <end position="1550"/>
    </location>
</feature>
<dbReference type="GO" id="GO:0005516">
    <property type="term" value="F:calmodulin binding"/>
    <property type="evidence" value="ECO:0007669"/>
    <property type="project" value="UniProtKB-KW"/>
</dbReference>
<feature type="region of interest" description="Disordered" evidence="6">
    <location>
        <begin position="1913"/>
        <end position="1940"/>
    </location>
</feature>
<feature type="region of interest" description="Disordered" evidence="6">
    <location>
        <begin position="1289"/>
        <end position="1333"/>
    </location>
</feature>
<evidence type="ECO:0000256" key="1">
    <source>
        <dbReference type="ARBA" id="ARBA00004635"/>
    </source>
</evidence>
<accession>A0A6A4TK44</accession>
<feature type="compositionally biased region" description="Basic and acidic residues" evidence="6">
    <location>
        <begin position="324"/>
        <end position="336"/>
    </location>
</feature>
<feature type="compositionally biased region" description="Acidic residues" evidence="6">
    <location>
        <begin position="626"/>
        <end position="642"/>
    </location>
</feature>
<feature type="compositionally biased region" description="Basic and acidic residues" evidence="6">
    <location>
        <begin position="2794"/>
        <end position="2805"/>
    </location>
</feature>
<evidence type="ECO:0000256" key="4">
    <source>
        <dbReference type="ARBA" id="ARBA00023136"/>
    </source>
</evidence>
<dbReference type="Pfam" id="PF03832">
    <property type="entry name" value="WSK"/>
    <property type="match status" value="2"/>
</dbReference>
<feature type="region of interest" description="Disordered" evidence="6">
    <location>
        <begin position="688"/>
        <end position="723"/>
    </location>
</feature>
<feature type="region of interest" description="Disordered" evidence="6">
    <location>
        <begin position="1219"/>
        <end position="1246"/>
    </location>
</feature>
<evidence type="ECO:0000256" key="6">
    <source>
        <dbReference type="SAM" id="MobiDB-lite"/>
    </source>
</evidence>
<dbReference type="PROSITE" id="PS51893">
    <property type="entry name" value="AKAP_CAM_BD"/>
    <property type="match status" value="2"/>
</dbReference>
<feature type="compositionally biased region" description="Basic and acidic residues" evidence="6">
    <location>
        <begin position="1316"/>
        <end position="1332"/>
    </location>
</feature>
<feature type="region of interest" description="Disordered" evidence="6">
    <location>
        <begin position="1699"/>
        <end position="1743"/>
    </location>
</feature>
<feature type="compositionally biased region" description="Basic and acidic residues" evidence="6">
    <location>
        <begin position="1442"/>
        <end position="1464"/>
    </location>
</feature>
<comment type="caution">
    <text evidence="8">The sequence shown here is derived from an EMBL/GenBank/DDBJ whole genome shotgun (WGS) entry which is preliminary data.</text>
</comment>
<dbReference type="InterPro" id="IPR001573">
    <property type="entry name" value="AKAP_WSK"/>
</dbReference>
<feature type="compositionally biased region" description="Acidic residues" evidence="6">
    <location>
        <begin position="16"/>
        <end position="26"/>
    </location>
</feature>
<feature type="compositionally biased region" description="Basic residues" evidence="6">
    <location>
        <begin position="388"/>
        <end position="397"/>
    </location>
</feature>
<gene>
    <name evidence="8" type="ORF">F2P81_003168</name>
</gene>
<reference evidence="8 9" key="1">
    <citation type="submission" date="2019-06" db="EMBL/GenBank/DDBJ databases">
        <title>Draft genomes of female and male turbot (Scophthalmus maximus).</title>
        <authorList>
            <person name="Xu H."/>
            <person name="Xu X.-W."/>
            <person name="Shao C."/>
            <person name="Chen S."/>
        </authorList>
    </citation>
    <scope>NUCLEOTIDE SEQUENCE [LARGE SCALE GENOMIC DNA]</scope>
    <source>
        <strain evidence="8">Ysfricsl-2016a</strain>
        <tissue evidence="8">Blood</tissue>
    </source>
</reference>
<dbReference type="GO" id="GO:0051018">
    <property type="term" value="F:protein kinase A binding"/>
    <property type="evidence" value="ECO:0007669"/>
    <property type="project" value="InterPro"/>
</dbReference>
<feature type="compositionally biased region" description="Polar residues" evidence="6">
    <location>
        <begin position="2783"/>
        <end position="2792"/>
    </location>
</feature>
<protein>
    <recommendedName>
        <fullName evidence="7">A kinase-anchoring proteins AKAP-5 and AKAP-12 calmodulin (CaM)-binding domain-containing protein</fullName>
    </recommendedName>
</protein>
<feature type="compositionally biased region" description="Basic and acidic residues" evidence="6">
    <location>
        <begin position="1926"/>
        <end position="1935"/>
    </location>
</feature>
<feature type="region of interest" description="Disordered" evidence="6">
    <location>
        <begin position="1"/>
        <end position="61"/>
    </location>
</feature>
<feature type="compositionally biased region" description="Basic and acidic residues" evidence="6">
    <location>
        <begin position="286"/>
        <end position="305"/>
    </location>
</feature>
<feature type="compositionally biased region" description="Basic and acidic residues" evidence="6">
    <location>
        <begin position="204"/>
        <end position="218"/>
    </location>
</feature>
<feature type="region of interest" description="Disordered" evidence="6">
    <location>
        <begin position="1650"/>
        <end position="1673"/>
    </location>
</feature>
<dbReference type="PANTHER" id="PTHR23209">
    <property type="entry name" value="A-KINASE ANCHOR PROTEIN 12"/>
    <property type="match status" value="1"/>
</dbReference>
<feature type="region of interest" description="Disordered" evidence="6">
    <location>
        <begin position="1576"/>
        <end position="1615"/>
    </location>
</feature>
<feature type="compositionally biased region" description="Low complexity" evidence="6">
    <location>
        <begin position="307"/>
        <end position="320"/>
    </location>
</feature>
<evidence type="ECO:0000313" key="9">
    <source>
        <dbReference type="Proteomes" id="UP000438429"/>
    </source>
</evidence>
<feature type="compositionally biased region" description="Basic residues" evidence="6">
    <location>
        <begin position="569"/>
        <end position="579"/>
    </location>
</feature>
<feature type="compositionally biased region" description="Basic and acidic residues" evidence="6">
    <location>
        <begin position="1711"/>
        <end position="1730"/>
    </location>
</feature>
<feature type="compositionally biased region" description="Basic and acidic residues" evidence="6">
    <location>
        <begin position="1380"/>
        <end position="1390"/>
    </location>
</feature>
<evidence type="ECO:0000256" key="3">
    <source>
        <dbReference type="ARBA" id="ARBA00022860"/>
    </source>
</evidence>
<feature type="compositionally biased region" description="Low complexity" evidence="6">
    <location>
        <begin position="253"/>
        <end position="268"/>
    </location>
</feature>
<keyword evidence="5" id="KW-0449">Lipoprotein</keyword>
<dbReference type="GO" id="GO:0007165">
    <property type="term" value="P:signal transduction"/>
    <property type="evidence" value="ECO:0007669"/>
    <property type="project" value="TreeGrafter"/>
</dbReference>
<name>A0A6A4TK44_SCOMX</name>
<keyword evidence="2" id="KW-0597">Phosphoprotein</keyword>
<feature type="compositionally biased region" description="Basic and acidic residues" evidence="6">
    <location>
        <begin position="1854"/>
        <end position="1872"/>
    </location>
</feature>
<feature type="region of interest" description="Disordered" evidence="6">
    <location>
        <begin position="1437"/>
        <end position="1494"/>
    </location>
</feature>
<feature type="compositionally biased region" description="Basic and acidic residues" evidence="6">
    <location>
        <begin position="1654"/>
        <end position="1671"/>
    </location>
</feature>
<feature type="compositionally biased region" description="Basic and acidic residues" evidence="6">
    <location>
        <begin position="696"/>
        <end position="711"/>
    </location>
</feature>
<evidence type="ECO:0000259" key="7">
    <source>
        <dbReference type="PROSITE" id="PS51893"/>
    </source>
</evidence>
<comment type="subcellular location">
    <subcellularLocation>
        <location evidence="1">Membrane</location>
        <topology evidence="1">Lipid-anchor</topology>
    </subcellularLocation>
</comment>
<feature type="region of interest" description="Disordered" evidence="6">
    <location>
        <begin position="1781"/>
        <end position="1816"/>
    </location>
</feature>
<organism evidence="8 9">
    <name type="scientific">Scophthalmus maximus</name>
    <name type="common">Turbot</name>
    <name type="synonym">Psetta maxima</name>
    <dbReference type="NCBI Taxonomy" id="52904"/>
    <lineage>
        <taxon>Eukaryota</taxon>
        <taxon>Metazoa</taxon>
        <taxon>Chordata</taxon>
        <taxon>Craniata</taxon>
        <taxon>Vertebrata</taxon>
        <taxon>Euteleostomi</taxon>
        <taxon>Actinopterygii</taxon>
        <taxon>Neopterygii</taxon>
        <taxon>Teleostei</taxon>
        <taxon>Neoteleostei</taxon>
        <taxon>Acanthomorphata</taxon>
        <taxon>Carangaria</taxon>
        <taxon>Pleuronectiformes</taxon>
        <taxon>Pleuronectoidei</taxon>
        <taxon>Scophthalmidae</taxon>
        <taxon>Scophthalmus</taxon>
    </lineage>
</organism>
<dbReference type="GO" id="GO:0016020">
    <property type="term" value="C:membrane"/>
    <property type="evidence" value="ECO:0007669"/>
    <property type="project" value="UniProtKB-SubCell"/>
</dbReference>
<dbReference type="InterPro" id="IPR028540">
    <property type="entry name" value="AKAP12"/>
</dbReference>
<sequence>MGDAQSAQRESRSDAAEEEEEEEGGSVEDARPDGNTDDKPLKKSGGIAEINGKTDSTITEVNYDREDEIAADDILSPDNAVSVTATQLKEGGTPLEDLEINDKEPPNESDANEGVPLEMTELDEKQNEINEGFKRFFSNISLKLTVKRGSVVKDEITTDVSDEINIEDTAKEPKSANAEQNIDLNAQEAIDNDSTACPALTDVTSHDILENAEEKTPEAEEEVEPRNVDTATGPPVVEDEKARQDAIEEDLNPESPSSPEAEEVVSPVKRFFTTGIFSGLRKKKKPTGDETAEKELVDMGGKDSVETTEIQQEVQQDVDTATVDTKHKENGRKEEILSAASDQTTDDGKSPSTNPVAISINEPEIASSQDKVQDSPLKWLLSGPNLKKLSKKQKGRKSSNTTLSDTEEQCSEPIVSPSKSAETQKEERLAQQLAEATGEEEGAWASFKKLVTPKKQMKKSSLTNEETQIPGSEEETKASKREQISDHSTEERKRKDSSVSWEAVLCGSGRRRSRSRKTSDSEDESPQFENDNKKQELPLESSNEADETLALSPRQPGSPEGDVGSTWKSFKKLVTPKRKAKDEEESKDNNAQSDSEVTRDDSSFSIKKLLPGRKKRKSAENQDQVSSDEADKEVDSGDEDSETPAVIPLSEFDTIETKVMVDVESHVTKEADHQLQQDLHDQVAEPVLPCDSVQTETKKVQDSKDTIKKEVSTAPVSNEEPEDLTEIISKHQQLSDIPEEGFITETNVSEEAARDDTIAEDLIEITSEAVTAPEPADTTLADETEMISAVSQLSESSNTSGNATPVPVDNDVKHTEVLLHQVVENISISPNVEPVCSDEVNSERIVGSVSPQILETFVKEKPTILEIHRKSDAIAINKDLTVEELDTINELTVPAQTESISEVNKAVSIEIVSEVPENEAVTAEISADEVYQVNISHPEESIKELGSADDSQHLVKGQPEANEAGSTQTLPEGEAIVADQGSQVGTHQDEKEPIAINSQEAEFTATVAEENQDGGAEEDAQTLTQKEEQILHNITEEVKGLQELPGVQHVIYDSEEGSSQLLEIKVISENIPAEETVPDKLNEETEPVMEYTVEAEMENKLQADDAPTEHAEEPEVLETVQIATLDLEDGSAKSLERDVVSEVIPAEETAIDKPKGETDPLTDCKVEAENENILQADSTQTEHAEEPEVLEAAQTATLDSEEGTAHFLEKEVISEVTQAEETATDNLKEETEPVTEYNVEADDGTKLQADSAPTELAEEPEVLEAVQTTTLDLEESSAQLLEKEVISEVIPAEEMATDKPKEETEPVNEYNVETENENKLQADDAQTEHTEEPEVLEAAQIATLDSEGGTAQLLEKEVISEVIPADETVTDNPNEETEPPTEHNFEAEDGTKLQADSAPTELAEEPEVLEVVQTTTLDLEKGTAQLLEKEVITEVIPAGETATDKAKEETEPPTEHNVEADDGTKLQADAAQTEHAEEPEVLDAAQTSTLDSEEGRIQIFEKEVVTEVIPVEETVTDNPKEETEPVTEYNVEAEDGTKLQADSAPTELAEEPEVLEAVQTATLDLVEGTAQLLEKEVIPAGETATDKSKEETDPQTECKDEAENENKLQVDAAQTEEPEVLEGAQIATLDSVEGRIQIFEKEVVTEVIPVEETVTDKPNEETERPTEHAEEPEVLEAAQTATLDSEGGTAQLLEKEVISEVIPADETVTDNTKEETEPPTEHNFEAEDGTKLQADSAPTELAEEPEVLEAVQTATLDLEKGSAQLLEKEVITEVIPAGETAIDKAKEETEPQTECKVEAENENKLQADAAQTEHCEEPEVLEAAQTSTLDSEEGRIQIFEKEVVTEVSPVEETVTDKPNEETERPTEHNVEAEMENKLQTDAAQTEHAVEPEVLEAAQTSTLDSEGGTAQLLENEVISEVIPADKTVTDNPKEETEPVNECNVEAEMENKLQMDAAQTEHAEKPEVLEAVKTLDSREGTIQMCEKEVITEVIPVEETVTDKPNEQPEVLEAVQTATLGIEKNGVQSPQGEVSENILAAETVTDGTKQATENLVGVSSEPEHQELKTDIPNNDHHNVAEVLGTVQEPTSESEEGSVKSLETISEATGDAETVTDEPNEETVPLTEVGESVDALETEHVQEPEVFQDAQVAMLDSEEASARSLEKKVISEEIPPAETVQEPKTELSAEDAKTEHVPADVNDIATGTETEVEAPMPTHVLTQRSEEGSAEKLEKKVLFEDVPNPDTQNVIASVTVVTDHRVVAELNQALRRNEVQETESTLFEHTDEANSFQVRERTVFSEVTPAPCVECAAVTHEPLHELHLSAVESSVGEERGEIPGFEIKRSAVEHAIVAQVITCCLKDVAATLPDALIETTSDSHEPLIDSMANEQEFKETSETTAPLEKKHVTERGEECSVVMMMNMPSVQSEDNHRIQVQVVNVDIKSAKMTVDTALEVGVTEAKAVMEACRETVKEVDVLSATSETEETFINEANKVAIQEVIQHEKENLPERVPESATANLEREVIKEMVAVTELSEITRSELSEVEDHKATEDNVVTCREGQDEKDAVECDASTSGQQVFKDLMETPIRLDVSIHDPKEDLEEPKAEVEKSEARVTTEEVQLSSDVKTIGEKAQTPQIAQSLVVTPNTGLIVPQNTGIISSIGNLESPSSLSLEFKLNIRFGHTKEPASAPPPPPPTERVEPVKQTDVAEVGMQAGEPTEEINPTQRAGRQNQELTEVTAQGTEITQPAEVASTERPMTINQPVLLDVGMQTVETVEPAEQLKSTERGTPNVQAAETVQRERREERKEMSLSPAILCEVCDPGTEAEEPLKRTEEENDQDVWMDAEEDIYSHEDAEVSLREAVVDEEEAAVQHEFEVAPDSRIEEGGSHQGVLKTDRAREIESDGEDFAVALEDPAIAAASVTAMEWD</sequence>
<feature type="region of interest" description="Disordered" evidence="6">
    <location>
        <begin position="195"/>
        <end position="652"/>
    </location>
</feature>
<dbReference type="GO" id="GO:0005737">
    <property type="term" value="C:cytoplasm"/>
    <property type="evidence" value="ECO:0007669"/>
    <property type="project" value="TreeGrafter"/>
</dbReference>
<feature type="region of interest" description="Disordered" evidence="6">
    <location>
        <begin position="2776"/>
        <end position="2806"/>
    </location>
</feature>
<evidence type="ECO:0000256" key="2">
    <source>
        <dbReference type="ARBA" id="ARBA00022553"/>
    </source>
</evidence>
<evidence type="ECO:0000256" key="5">
    <source>
        <dbReference type="ARBA" id="ARBA00023288"/>
    </source>
</evidence>